<evidence type="ECO:0000313" key="2">
    <source>
        <dbReference type="EMBL" id="AKS42820.1"/>
    </source>
</evidence>
<dbReference type="Proteomes" id="UP000066624">
    <property type="component" value="Chromosome"/>
</dbReference>
<dbReference type="Pfam" id="PF01636">
    <property type="entry name" value="APH"/>
    <property type="match status" value="1"/>
</dbReference>
<dbReference type="SUPFAM" id="SSF56112">
    <property type="entry name" value="Protein kinase-like (PK-like)"/>
    <property type="match status" value="1"/>
</dbReference>
<dbReference type="Gene3D" id="3.90.1200.10">
    <property type="match status" value="1"/>
</dbReference>
<organism evidence="2 3">
    <name type="scientific">Wenzhouxiangella marina</name>
    <dbReference type="NCBI Taxonomy" id="1579979"/>
    <lineage>
        <taxon>Bacteria</taxon>
        <taxon>Pseudomonadati</taxon>
        <taxon>Pseudomonadota</taxon>
        <taxon>Gammaproteobacteria</taxon>
        <taxon>Chromatiales</taxon>
        <taxon>Wenzhouxiangellaceae</taxon>
        <taxon>Wenzhouxiangella</taxon>
    </lineage>
</organism>
<keyword evidence="2" id="KW-0808">Transferase</keyword>
<dbReference type="GO" id="GO:0016740">
    <property type="term" value="F:transferase activity"/>
    <property type="evidence" value="ECO:0007669"/>
    <property type="project" value="UniProtKB-KW"/>
</dbReference>
<dbReference type="PANTHER" id="PTHR33540:SF1">
    <property type="entry name" value="N-ACETYLMURAMATE_N-ACETYLGLUCOSAMINE KINASE"/>
    <property type="match status" value="1"/>
</dbReference>
<keyword evidence="3" id="KW-1185">Reference proteome</keyword>
<sequence>MESSPDRRRNDALAWAEKAVGQRLDAVQAISSDASFRRYFRLRFGERSVVVMDAPPDREPIDRFIDVARRLAPVARVPEILAEDVERGFLLLEDLGDTPYHHALDEHNADRLFGMALDSLLEIQCGAATAGLPEYDAALLMRELDLFVDWFVRRHWQVEPSDAELDDWDHLCATLIRWALDQPRVFCHRDFMPRNLMVGDPRPGVLDFQDAVLGPISYDPVCLFRDAFLSWPEARVDGWLEDYRLKASERGLPVTDSAELWRRSCDLMGVQRHLKVIGIFARIRYRDGKPKYLEDHPRFFAYLKQAIARNPELTRLESLLEAWRGRAIQ</sequence>
<evidence type="ECO:0000259" key="1">
    <source>
        <dbReference type="Pfam" id="PF01636"/>
    </source>
</evidence>
<feature type="domain" description="Aminoglycoside phosphotransferase" evidence="1">
    <location>
        <begin position="27"/>
        <end position="244"/>
    </location>
</feature>
<dbReference type="EMBL" id="CP012154">
    <property type="protein sequence ID" value="AKS42820.1"/>
    <property type="molecule type" value="Genomic_DNA"/>
</dbReference>
<dbReference type="InterPro" id="IPR002575">
    <property type="entry name" value="Aminoglycoside_PTrfase"/>
</dbReference>
<gene>
    <name evidence="2" type="ORF">WM2015_2459</name>
</gene>
<dbReference type="STRING" id="1579979.WM2015_2459"/>
<proteinExistence type="predicted"/>
<dbReference type="Gene3D" id="3.30.200.20">
    <property type="entry name" value="Phosphorylase Kinase, domain 1"/>
    <property type="match status" value="1"/>
</dbReference>
<evidence type="ECO:0000313" key="3">
    <source>
        <dbReference type="Proteomes" id="UP000066624"/>
    </source>
</evidence>
<dbReference type="InterPro" id="IPR011009">
    <property type="entry name" value="Kinase-like_dom_sf"/>
</dbReference>
<dbReference type="KEGG" id="wma:WM2015_2459"/>
<reference evidence="2 3" key="1">
    <citation type="submission" date="2015-07" db="EMBL/GenBank/DDBJ databases">
        <authorList>
            <person name="Noorani M."/>
        </authorList>
    </citation>
    <scope>NUCLEOTIDE SEQUENCE [LARGE SCALE GENOMIC DNA]</scope>
    <source>
        <strain evidence="2 3">KCTC 42284</strain>
    </source>
</reference>
<accession>A0A0K0XYS1</accession>
<name>A0A0K0XYS1_9GAMM</name>
<dbReference type="PANTHER" id="PTHR33540">
    <property type="entry name" value="TRNA THREONYLCARBAMOYLADENOSINE BIOSYNTHESIS PROTEIN TSAE"/>
    <property type="match status" value="1"/>
</dbReference>
<dbReference type="PATRIC" id="fig|1579979.3.peg.2515"/>
<dbReference type="AlphaFoldDB" id="A0A0K0XYS1"/>
<dbReference type="OrthoDB" id="9809275at2"/>
<dbReference type="RefSeq" id="WP_049726350.1">
    <property type="nucleotide sequence ID" value="NZ_CP012154.1"/>
</dbReference>
<protein>
    <submittedName>
        <fullName evidence="2">Aminoglycoside phosphotransferase</fullName>
    </submittedName>
</protein>